<dbReference type="GeneID" id="97611166"/>
<proteinExistence type="inferred from homology"/>
<organism evidence="3 4">
    <name type="scientific">Methanospirillum stamsii</name>
    <dbReference type="NCBI Taxonomy" id="1277351"/>
    <lineage>
        <taxon>Archaea</taxon>
        <taxon>Methanobacteriati</taxon>
        <taxon>Methanobacteriota</taxon>
        <taxon>Stenosarchaea group</taxon>
        <taxon>Methanomicrobia</taxon>
        <taxon>Methanomicrobiales</taxon>
        <taxon>Methanospirillaceae</taxon>
        <taxon>Methanospirillum</taxon>
    </lineage>
</organism>
<dbReference type="Gene3D" id="3.30.1300.20">
    <property type="entry name" value="7,8-dihydroneopterin aldolase (MptD)"/>
    <property type="match status" value="1"/>
</dbReference>
<comment type="subunit">
    <text evidence="1">Homotetramer.</text>
</comment>
<accession>A0A2V2N560</accession>
<sequence length="117" mass="13238">MITDRERAAFEAGIKLGALYHQWVGAPISRESASSLEKAIENAHIQQPYMTDVSVRLDRELMIPNSFGYSELSGLMFDVELTVRVNQASCHACIAREGEYPMMRIEWMDEDAEISNP</sequence>
<name>A0A2V2N560_9EURY</name>
<dbReference type="OrthoDB" id="132689at2157"/>
<keyword evidence="1" id="KW-0456">Lyase</keyword>
<comment type="catalytic activity">
    <reaction evidence="1">
        <text>7,8-dihydroneopterin = 6-hydroxymethyl-7,8-dihydropterin + glycolaldehyde</text>
        <dbReference type="Rhea" id="RHEA:10540"/>
        <dbReference type="ChEBI" id="CHEBI:17001"/>
        <dbReference type="ChEBI" id="CHEBI:17071"/>
        <dbReference type="ChEBI" id="CHEBI:44841"/>
        <dbReference type="EC" id="4.1.2.25"/>
    </reaction>
</comment>
<dbReference type="GO" id="GO:2001118">
    <property type="term" value="P:tetrahydromethanopterin biosynthetic process"/>
    <property type="evidence" value="ECO:0007669"/>
    <property type="project" value="UniProtKB-UniRule"/>
</dbReference>
<dbReference type="Proteomes" id="UP000245934">
    <property type="component" value="Unassembled WGS sequence"/>
</dbReference>
<reference evidence="3 4" key="1">
    <citation type="submission" date="2018-05" db="EMBL/GenBank/DDBJ databases">
        <title>Draft genome of Methanospirillum stamsii Pt1.</title>
        <authorList>
            <person name="Dueholm M.S."/>
            <person name="Nielsen P.H."/>
            <person name="Bakmann L.F."/>
            <person name="Otzen D.E."/>
        </authorList>
    </citation>
    <scope>NUCLEOTIDE SEQUENCE [LARGE SCALE GENOMIC DNA]</scope>
    <source>
        <strain evidence="3 4">Pt1</strain>
    </source>
</reference>
<dbReference type="AlphaFoldDB" id="A0A2V2N560"/>
<evidence type="ECO:0000313" key="3">
    <source>
        <dbReference type="EMBL" id="PWR74959.1"/>
    </source>
</evidence>
<dbReference type="GO" id="GO:0004150">
    <property type="term" value="F:dihydroneopterin aldolase activity"/>
    <property type="evidence" value="ECO:0007669"/>
    <property type="project" value="UniProtKB-UniRule"/>
</dbReference>
<evidence type="ECO:0000256" key="1">
    <source>
        <dbReference type="HAMAP-Rule" id="MF_02130"/>
    </source>
</evidence>
<comment type="similarity">
    <text evidence="1">Belongs to the archaeal dihydroneopterin aldolase family.</text>
</comment>
<dbReference type="RefSeq" id="WP_109940392.1">
    <property type="nucleotide sequence ID" value="NZ_CP176366.1"/>
</dbReference>
<dbReference type="EMBL" id="QGMZ01000014">
    <property type="protein sequence ID" value="PWR74959.1"/>
    <property type="molecule type" value="Genomic_DNA"/>
</dbReference>
<feature type="binding site" evidence="1">
    <location>
        <position position="11"/>
    </location>
    <ligand>
        <name>substrate</name>
    </ligand>
</feature>
<feature type="domain" description="Dihydroneopterin aldolase MtpD C-terminal" evidence="2">
    <location>
        <begin position="3"/>
        <end position="106"/>
    </location>
</feature>
<dbReference type="SUPFAM" id="SSF143560">
    <property type="entry name" value="MK0786-like"/>
    <property type="match status" value="1"/>
</dbReference>
<dbReference type="InterPro" id="IPR036839">
    <property type="entry name" value="MptD_sf"/>
</dbReference>
<comment type="pathway">
    <text evidence="1">Cofactor biosynthesis; 5,6,7,8-tetrahydromethanopterin biosynthesis.</text>
</comment>
<evidence type="ECO:0000313" key="4">
    <source>
        <dbReference type="Proteomes" id="UP000245934"/>
    </source>
</evidence>
<protein>
    <recommendedName>
        <fullName evidence="1">Dihydroneopterin aldolase</fullName>
        <shortName evidence="1">DHNA</shortName>
        <ecNumber evidence="1">4.1.2.25</ecNumber>
    </recommendedName>
    <alternativeName>
        <fullName evidence="1">7,8-dihydroneopterin aldolase</fullName>
    </alternativeName>
</protein>
<comment type="function">
    <text evidence="1">Catalyzes the conversion of 7,8-dihydroneopterin (H2Neo) to 6-hydroxymethyl-7,8-dihydropterin (6-HMD).</text>
</comment>
<feature type="binding site" evidence="1">
    <location>
        <position position="103"/>
    </location>
    <ligand>
        <name>substrate</name>
    </ligand>
</feature>
<gene>
    <name evidence="1" type="primary">mptD</name>
    <name evidence="3" type="ORF">DLD82_06955</name>
</gene>
<dbReference type="InterPro" id="IPR027508">
    <property type="entry name" value="DHN_aldolase_MptD"/>
</dbReference>
<keyword evidence="4" id="KW-1185">Reference proteome</keyword>
<dbReference type="HAMAP" id="MF_02130">
    <property type="entry name" value="DHNA_arch"/>
    <property type="match status" value="1"/>
</dbReference>
<dbReference type="EC" id="4.1.2.25" evidence="1"/>
<dbReference type="Pfam" id="PF04038">
    <property type="entry name" value="DHNA"/>
    <property type="match status" value="1"/>
</dbReference>
<comment type="caution">
    <text evidence="3">The sequence shown here is derived from an EMBL/GenBank/DDBJ whole genome shotgun (WGS) entry which is preliminary data.</text>
</comment>
<dbReference type="InterPro" id="IPR007181">
    <property type="entry name" value="MtpD_C"/>
</dbReference>
<evidence type="ECO:0000259" key="2">
    <source>
        <dbReference type="Pfam" id="PF04038"/>
    </source>
</evidence>
<dbReference type="UniPathway" id="UPA00065"/>